<name>A0A0B1TND6_OESDE</name>
<keyword evidence="3" id="KW-1185">Reference proteome</keyword>
<sequence>MHSTFRPFQCGPSAHSKIPSRSSSKTEESIREHIAKMSLDVRVFLRNGRSSWSQVSFSVWRLWSTGGDCFFHDKSTTVC</sequence>
<gene>
    <name evidence="2" type="ORF">OESDEN_01265</name>
</gene>
<dbReference type="Proteomes" id="UP000053660">
    <property type="component" value="Unassembled WGS sequence"/>
</dbReference>
<reference evidence="2 3" key="1">
    <citation type="submission" date="2014-03" db="EMBL/GenBank/DDBJ databases">
        <title>Draft genome of the hookworm Oesophagostomum dentatum.</title>
        <authorList>
            <person name="Mitreva M."/>
        </authorList>
    </citation>
    <scope>NUCLEOTIDE SEQUENCE [LARGE SCALE GENOMIC DNA]</scope>
    <source>
        <strain evidence="2 3">OD-Hann</strain>
    </source>
</reference>
<accession>A0A0B1TND6</accession>
<evidence type="ECO:0000313" key="3">
    <source>
        <dbReference type="Proteomes" id="UP000053660"/>
    </source>
</evidence>
<proteinExistence type="predicted"/>
<protein>
    <submittedName>
        <fullName evidence="2">Uncharacterized protein</fullName>
    </submittedName>
</protein>
<organism evidence="2 3">
    <name type="scientific">Oesophagostomum dentatum</name>
    <name type="common">Nodular worm</name>
    <dbReference type="NCBI Taxonomy" id="61180"/>
    <lineage>
        <taxon>Eukaryota</taxon>
        <taxon>Metazoa</taxon>
        <taxon>Ecdysozoa</taxon>
        <taxon>Nematoda</taxon>
        <taxon>Chromadorea</taxon>
        <taxon>Rhabditida</taxon>
        <taxon>Rhabditina</taxon>
        <taxon>Rhabditomorpha</taxon>
        <taxon>Strongyloidea</taxon>
        <taxon>Strongylidae</taxon>
        <taxon>Oesophagostomum</taxon>
    </lineage>
</organism>
<feature type="region of interest" description="Disordered" evidence="1">
    <location>
        <begin position="1"/>
        <end position="29"/>
    </location>
</feature>
<dbReference type="EMBL" id="KN549277">
    <property type="protein sequence ID" value="KHJ98764.1"/>
    <property type="molecule type" value="Genomic_DNA"/>
</dbReference>
<dbReference type="AlphaFoldDB" id="A0A0B1TND6"/>
<evidence type="ECO:0000256" key="1">
    <source>
        <dbReference type="SAM" id="MobiDB-lite"/>
    </source>
</evidence>
<evidence type="ECO:0000313" key="2">
    <source>
        <dbReference type="EMBL" id="KHJ98764.1"/>
    </source>
</evidence>